<accession>A0ABW7C920</accession>
<evidence type="ECO:0000313" key="4">
    <source>
        <dbReference type="EMBL" id="MFG3817662.1"/>
    </source>
</evidence>
<keyword evidence="5" id="KW-1185">Reference proteome</keyword>
<dbReference type="Pfam" id="PF00395">
    <property type="entry name" value="SLH"/>
    <property type="match status" value="2"/>
</dbReference>
<feature type="compositionally biased region" description="Low complexity" evidence="1">
    <location>
        <begin position="84"/>
        <end position="99"/>
    </location>
</feature>
<proteinExistence type="predicted"/>
<gene>
    <name evidence="4" type="ORF">VPK24_08430</name>
</gene>
<dbReference type="InterPro" id="IPR001119">
    <property type="entry name" value="SLH_dom"/>
</dbReference>
<keyword evidence="2" id="KW-1133">Transmembrane helix</keyword>
<comment type="caution">
    <text evidence="4">The sequence shown here is derived from an EMBL/GenBank/DDBJ whole genome shotgun (WGS) entry which is preliminary data.</text>
</comment>
<keyword evidence="2" id="KW-0472">Membrane</keyword>
<name>A0ABW7C920_9CYAN</name>
<dbReference type="InterPro" id="IPR051465">
    <property type="entry name" value="Cell_Envelope_Struct_Comp"/>
</dbReference>
<dbReference type="PANTHER" id="PTHR43308:SF5">
    <property type="entry name" value="S-LAYER PROTEIN _ PEPTIDOGLYCAN ENDO-BETA-N-ACETYLGLUCOSAMINIDASE"/>
    <property type="match status" value="1"/>
</dbReference>
<feature type="transmembrane region" description="Helical" evidence="2">
    <location>
        <begin position="24"/>
        <end position="42"/>
    </location>
</feature>
<reference evidence="5" key="1">
    <citation type="journal article" date="2024" name="Algal Res.">
        <title>Biochemical, toxicological and genomic investigation of a high-biomass producing Limnothrix strain isolated from Italian shallow drinking water reservoir.</title>
        <authorList>
            <person name="Simonazzi M."/>
            <person name="Shishido T.K."/>
            <person name="Delbaje E."/>
            <person name="Wahlsten M."/>
            <person name="Fewer D.P."/>
            <person name="Sivonen K."/>
            <person name="Pezzolesi L."/>
            <person name="Pistocchi R."/>
        </authorList>
    </citation>
    <scope>NUCLEOTIDE SEQUENCE [LARGE SCALE GENOMIC DNA]</scope>
    <source>
        <strain evidence="5">LRLZ20PSL1</strain>
    </source>
</reference>
<organism evidence="4 5">
    <name type="scientific">Limnothrix redekei LRLZ20PSL1</name>
    <dbReference type="NCBI Taxonomy" id="3112953"/>
    <lineage>
        <taxon>Bacteria</taxon>
        <taxon>Bacillati</taxon>
        <taxon>Cyanobacteriota</taxon>
        <taxon>Cyanophyceae</taxon>
        <taxon>Pseudanabaenales</taxon>
        <taxon>Pseudanabaenaceae</taxon>
        <taxon>Limnothrix</taxon>
    </lineage>
</organism>
<protein>
    <submittedName>
        <fullName evidence="4">S-layer homology domain-containing protein</fullName>
    </submittedName>
</protein>
<dbReference type="RefSeq" id="WP_393012123.1">
    <property type="nucleotide sequence ID" value="NZ_JAZAQF010000049.1"/>
</dbReference>
<evidence type="ECO:0000313" key="5">
    <source>
        <dbReference type="Proteomes" id="UP001604335"/>
    </source>
</evidence>
<feature type="domain" description="SLH" evidence="3">
    <location>
        <begin position="201"/>
        <end position="260"/>
    </location>
</feature>
<sequence>MSQLPDGPLPEDRSRSARETNDEWIAVLVALLIFGGLFWWFASRQSVPAGWQGLLRSRPVAPEAPKGTGKEPTRAIAPSPQPDAPAKAPAASPTAPPVAGQTLAPAAPAPIPAAPAQPIAPAPSVAPAIAPAASEPMAAPFKDVDGQHWAYPFIEKLRKDKIIAGFEDGSFKPDQPVTRAELAAILRDAWAGPTVRSPLPFPDLAADHWAKSAVDRTVVLGLMRGYPNGQFAPDQPISRLELYITLASGLNLPLPEPPDRQRQLERYSDGLALARWAQPKVAAASQNNLVTYYPLRDRLDAQRPATRADVAVALYQALVWQKRQAPIASPYLSPQP</sequence>
<evidence type="ECO:0000256" key="1">
    <source>
        <dbReference type="SAM" id="MobiDB-lite"/>
    </source>
</evidence>
<evidence type="ECO:0000256" key="2">
    <source>
        <dbReference type="SAM" id="Phobius"/>
    </source>
</evidence>
<evidence type="ECO:0000259" key="3">
    <source>
        <dbReference type="PROSITE" id="PS51272"/>
    </source>
</evidence>
<feature type="domain" description="SLH" evidence="3">
    <location>
        <begin position="137"/>
        <end position="200"/>
    </location>
</feature>
<dbReference type="PANTHER" id="PTHR43308">
    <property type="entry name" value="OUTER MEMBRANE PROTEIN ALPHA-RELATED"/>
    <property type="match status" value="1"/>
</dbReference>
<keyword evidence="2" id="KW-0812">Transmembrane</keyword>
<dbReference type="PROSITE" id="PS51272">
    <property type="entry name" value="SLH"/>
    <property type="match status" value="3"/>
</dbReference>
<dbReference type="EMBL" id="JAZAQF010000049">
    <property type="protein sequence ID" value="MFG3817662.1"/>
    <property type="molecule type" value="Genomic_DNA"/>
</dbReference>
<feature type="region of interest" description="Disordered" evidence="1">
    <location>
        <begin position="62"/>
        <end position="110"/>
    </location>
</feature>
<dbReference type="Proteomes" id="UP001604335">
    <property type="component" value="Unassembled WGS sequence"/>
</dbReference>
<feature type="domain" description="SLH" evidence="3">
    <location>
        <begin position="264"/>
        <end position="328"/>
    </location>
</feature>